<feature type="compositionally biased region" description="Basic and acidic residues" evidence="6">
    <location>
        <begin position="2323"/>
        <end position="2337"/>
    </location>
</feature>
<dbReference type="Pfam" id="PF13087">
    <property type="entry name" value="AAA_12"/>
    <property type="match status" value="1"/>
</dbReference>
<organism evidence="10 11">
    <name type="scientific">Saponaria officinalis</name>
    <name type="common">Common soapwort</name>
    <name type="synonym">Lychnis saponaria</name>
    <dbReference type="NCBI Taxonomy" id="3572"/>
    <lineage>
        <taxon>Eukaryota</taxon>
        <taxon>Viridiplantae</taxon>
        <taxon>Streptophyta</taxon>
        <taxon>Embryophyta</taxon>
        <taxon>Tracheophyta</taxon>
        <taxon>Spermatophyta</taxon>
        <taxon>Magnoliopsida</taxon>
        <taxon>eudicotyledons</taxon>
        <taxon>Gunneridae</taxon>
        <taxon>Pentapetalae</taxon>
        <taxon>Caryophyllales</taxon>
        <taxon>Caryophyllaceae</taxon>
        <taxon>Caryophylleae</taxon>
        <taxon>Saponaria</taxon>
    </lineage>
</organism>
<evidence type="ECO:0000259" key="9">
    <source>
        <dbReference type="Pfam" id="PF23576"/>
    </source>
</evidence>
<feature type="compositionally biased region" description="Basic and acidic residues" evidence="6">
    <location>
        <begin position="972"/>
        <end position="984"/>
    </location>
</feature>
<evidence type="ECO:0000259" key="8">
    <source>
        <dbReference type="Pfam" id="PF13087"/>
    </source>
</evidence>
<keyword evidence="11" id="KW-1185">Reference proteome</keyword>
<dbReference type="SUPFAM" id="SSF52540">
    <property type="entry name" value="P-loop containing nucleoside triphosphate hydrolases"/>
    <property type="match status" value="1"/>
</dbReference>
<sequence length="2345" mass="264460">MATSTRLGLSRSELVERWRAIEEEFENDDNDNGDDDDGDDSSRHQRNQQAKEHWFSAAYNFLICLPKDEHVWCGFWDIIGPFLETFYNYYKVDGDDSPLKILWERISREMRRCTECISRHHQAQEMYKAEYESSFISPLLGILQSLDEERVSQHLKEANARLSYGGYDLAQDNTEIVSLMFEVLTFPVFFDDDFIANQFQKLIEAVDDAHELTLAKQQHFPGVYALLFLKSRKSRSIGHRLAGNMEKLRCATDLEPLQPLLKRCIGFLSGEEMQSYSENARPRAQMDRMTIWLGLKALLSFLEPPALEEGILEPYPIFLNFVLDHISDDSPEFSHAVNSMRLLFEILGCKLWLRTSLPPSVMRDSLLSQCFHTRNEKTHKEIFDLFQPLLQSLEALHDGEFEKQRRHLLFFLLHQVTRSSNFSMLMRKKACQIALLIVHRGYRMSPPSPPTECAHMWGPSLVSSLKDPSLHTSLRQPAIDLIQTILVSDAAALFFSFLHCQTSPKTDSSIPFDWSEEMDDVSLYAAFDDEKAVSCWNEFTLQSNIVCPEYIEWLCIPMLWLDLLVEIDASVLPISILKAVLWALSRFSMVEPENSSELSLPVKSWLSSSAVEVSTHFGWKAPTGSDDGGDGSASKNSVRVSTMCIPLIKTFRRLAAYFITRMEQSELRTQWTWESQMGECLVLLLSDPNDNIRQVGRRILEHVSGTRGLASGIQFLCCSVSSLAAMLSGLKLALKLVLLDSVLDNFQGLHHFFFVLCKIFKEGFLPPTHQLAESSNEPSLKFASQGGFLRQTTFDSLDVNDGKQVLRTDKKSWESFSCELARAAWPSVKKCLHKGKSFLDYKISQMTCVRLLEIMPIVFEKLSPLYDGLYENSSKMHDLPEFSWLYDLVNWGKSSLEAVIRYWKQSLNSLLGLLKRSCNQKSGMIIASVEKMILSDAVPLDLLIEQVSHLSLSLSTKHSSSDRSNRKSTSVPDRKAADRKSLMLDVESPTHDDVQILDTFPVAGKKNKDDVILLSDGESETLDARADIIQDVTKSFEADVLPSISSKSFFQQDTRKKSSESGATTSMALEALKKRAAHIADVLTSVSQNSVVERALTSIPHLKVKDKEIAEKKIKSLSVPKVKDKETNEKELKSKSISNELVPSLDEAITRKSSDTVKTKDSFHAHKKMVSNSNESILKEIVRDAEDPLELALKSAGRHHSSLTKLASSIPKRRVIQLADPVDSRSAYLRKLELAARRSKPPNMDNWFRPILEMDYFAAVGLDTEEEDEKITPCDLKEVPVSFESPQQYVDIFRPLVLEEFKAQLRSSFQEFSSLEGMSCGSLSVVSVERVDDFHLVRCVHDENDVGASGGCMENDLVLLSKQPLKNSPHKVHVIGKVERREKDNKRRLNMLLIRCYLQGGSSRLNRARKLLLERSKWFMGRIMSITPQLREFQALSSAEVIPAIPVVLRPAHHSDSCKDQRKVDLSRLSQPMQKVLKSTFNESQMRAISAVVQSPDSRSDFELSLVQGPPGTGKTRTIVALISTLLVLSSRSSPAEKQFSGSMKMMSTPFANFRKSISESAAVARAWQDAALAKQLNNDKEKDGKWAKTSVKKRVLVCAQSNAAVDELVSRLAGEGLYGANGNMYKPYLVRVGNAKTIHPNSLPFFIDTLVEQRLEEEKVVAGEKKDETNEESSSILRESLEKIVDRIKFFESKRANLKDGVSDKKDAYEDENHGIDNGKMLSSSELEARLRNLYQKKKEIYMRLAAIQSREKKINEETRVLKNKLRRSILREAEIVVTTLSGCGGDLYTACFESTSNSKGNLSEHNLFDAVVIDEAAQALEPATLIPLQLLKSSGTKCIMVGDPKQLPATVLSSVASRYLYECSMFERLQRAGYPVIMLTEQYRMHPEISSFPSLHFYDGELLNGVQASSKTSSFHKTLGLGPYMFYDVTDGQEHYGKNSGSSSLYNEGEADAAIEIVRYLQKRHPSEFVGERIGIITPYKSQLSLLRSRFSSAFGSSVSSEMEFNTVDGFQGREVDILIFSTVRSSEAYSTAGRVNSSTIGFVADVRRMNVALTRARLSLWVLGNTRTLQKNADWAALVKDARERNLVITLKRPYKSILETLSTSSNLKRPENRCDEAVREKADKSQQVRQTENNYENYKREKKHKNMRYAHDKYAASEGLQNVSKRVDATDHHKRPPQKQQFMKDARKSYKEAKSARGVESSVSCHDKLFDSPVSGAQGNPMEEPKKQENKGVVASHVNRKQLGKGADDIGQTSDEIEKPKDLNSKRKQQREAVDALLSSSLISSKKSMKSSKAIPQKRPLSPSSKDVVSKPIKQRKDRKGDRQSPTKDKSLDSRGLGTRR</sequence>
<evidence type="ECO:0000256" key="3">
    <source>
        <dbReference type="ARBA" id="ARBA00022806"/>
    </source>
</evidence>
<dbReference type="InterPro" id="IPR045055">
    <property type="entry name" value="DNA2/NAM7-like"/>
</dbReference>
<feature type="region of interest" description="Disordered" evidence="6">
    <location>
        <begin position="956"/>
        <end position="984"/>
    </location>
</feature>
<feature type="domain" description="DNA2/NAM7 helicase-like C-terminal" evidence="8">
    <location>
        <begin position="1863"/>
        <end position="2069"/>
    </location>
</feature>
<dbReference type="Proteomes" id="UP001443914">
    <property type="component" value="Unassembled WGS sequence"/>
</dbReference>
<evidence type="ECO:0000259" key="7">
    <source>
        <dbReference type="Pfam" id="PF13086"/>
    </source>
</evidence>
<feature type="domain" description="DNA2/NAM7 helicase helicase" evidence="7">
    <location>
        <begin position="1481"/>
        <end position="1855"/>
    </location>
</feature>
<dbReference type="InterPro" id="IPR041679">
    <property type="entry name" value="DNA2/NAM7-like_C"/>
</dbReference>
<dbReference type="GO" id="GO:0005524">
    <property type="term" value="F:ATP binding"/>
    <property type="evidence" value="ECO:0007669"/>
    <property type="project" value="UniProtKB-KW"/>
</dbReference>
<name>A0AAW1N9V0_SAPOF</name>
<protein>
    <submittedName>
        <fullName evidence="10">Uncharacterized protein</fullName>
    </submittedName>
</protein>
<dbReference type="InterPro" id="IPR056474">
    <property type="entry name" value="SEN1_barrel"/>
</dbReference>
<dbReference type="InterPro" id="IPR047187">
    <property type="entry name" value="SF1_C_Upf1"/>
</dbReference>
<keyword evidence="3" id="KW-0347">Helicase</keyword>
<dbReference type="Pfam" id="PF23576">
    <property type="entry name" value="SEN1_barrel"/>
    <property type="match status" value="1"/>
</dbReference>
<dbReference type="PANTHER" id="PTHR10887">
    <property type="entry name" value="DNA2/NAM7 HELICASE FAMILY"/>
    <property type="match status" value="1"/>
</dbReference>
<comment type="caution">
    <text evidence="10">The sequence shown here is derived from an EMBL/GenBank/DDBJ whole genome shotgun (WGS) entry which is preliminary data.</text>
</comment>
<evidence type="ECO:0000256" key="4">
    <source>
        <dbReference type="ARBA" id="ARBA00022840"/>
    </source>
</evidence>
<keyword evidence="2" id="KW-0378">Hydrolase</keyword>
<feature type="compositionally biased region" description="Acidic residues" evidence="6">
    <location>
        <begin position="23"/>
        <end position="39"/>
    </location>
</feature>
<evidence type="ECO:0000313" key="10">
    <source>
        <dbReference type="EMBL" id="KAK9757092.1"/>
    </source>
</evidence>
<dbReference type="GO" id="GO:0004386">
    <property type="term" value="F:helicase activity"/>
    <property type="evidence" value="ECO:0007669"/>
    <property type="project" value="UniProtKB-KW"/>
</dbReference>
<dbReference type="Gene3D" id="3.40.50.300">
    <property type="entry name" value="P-loop containing nucleotide triphosphate hydrolases"/>
    <property type="match status" value="2"/>
</dbReference>
<proteinExistence type="predicted"/>
<dbReference type="FunFam" id="3.40.50.300:FF:000326">
    <property type="entry name" value="P-loop containing nucleoside triphosphate hydrolase"/>
    <property type="match status" value="1"/>
</dbReference>
<gene>
    <name evidence="10" type="ORF">RND81_01G139300</name>
</gene>
<dbReference type="Pfam" id="PF13086">
    <property type="entry name" value="AAA_11"/>
    <property type="match status" value="1"/>
</dbReference>
<dbReference type="CDD" id="cd18042">
    <property type="entry name" value="DEXXQc_SETX"/>
    <property type="match status" value="1"/>
</dbReference>
<feature type="domain" description="Helicase SEN1 beta-barrel" evidence="9">
    <location>
        <begin position="1318"/>
        <end position="1423"/>
    </location>
</feature>
<dbReference type="InterPro" id="IPR027417">
    <property type="entry name" value="P-loop_NTPase"/>
</dbReference>
<dbReference type="InterPro" id="IPR041677">
    <property type="entry name" value="DNA2/NAM7_AAA_11"/>
</dbReference>
<keyword evidence="5" id="KW-0175">Coiled coil</keyword>
<feature type="compositionally biased region" description="Basic and acidic residues" evidence="6">
    <location>
        <begin position="2186"/>
        <end position="2201"/>
    </location>
</feature>
<dbReference type="GO" id="GO:0005694">
    <property type="term" value="C:chromosome"/>
    <property type="evidence" value="ECO:0007669"/>
    <property type="project" value="UniProtKB-ARBA"/>
</dbReference>
<evidence type="ECO:0000256" key="1">
    <source>
        <dbReference type="ARBA" id="ARBA00022741"/>
    </source>
</evidence>
<dbReference type="PANTHER" id="PTHR10887:SF495">
    <property type="entry name" value="HELICASE SENATAXIN ISOFORM X1-RELATED"/>
    <property type="match status" value="1"/>
</dbReference>
<dbReference type="CDD" id="cd18808">
    <property type="entry name" value="SF1_C_Upf1"/>
    <property type="match status" value="1"/>
</dbReference>
<feature type="region of interest" description="Disordered" evidence="6">
    <location>
        <begin position="23"/>
        <end position="47"/>
    </location>
</feature>
<keyword evidence="1" id="KW-0547">Nucleotide-binding</keyword>
<evidence type="ECO:0000256" key="6">
    <source>
        <dbReference type="SAM" id="MobiDB-lite"/>
    </source>
</evidence>
<evidence type="ECO:0000313" key="11">
    <source>
        <dbReference type="Proteomes" id="UP001443914"/>
    </source>
</evidence>
<dbReference type="GO" id="GO:0016787">
    <property type="term" value="F:hydrolase activity"/>
    <property type="evidence" value="ECO:0007669"/>
    <property type="project" value="UniProtKB-KW"/>
</dbReference>
<accession>A0AAW1N9V0</accession>
<evidence type="ECO:0000256" key="5">
    <source>
        <dbReference type="SAM" id="Coils"/>
    </source>
</evidence>
<feature type="compositionally biased region" description="Low complexity" evidence="6">
    <location>
        <begin position="2281"/>
        <end position="2290"/>
    </location>
</feature>
<keyword evidence="4" id="KW-0067">ATP-binding</keyword>
<feature type="region of interest" description="Disordered" evidence="6">
    <location>
        <begin position="2159"/>
        <end position="2345"/>
    </location>
</feature>
<dbReference type="EMBL" id="JBDFQZ010000001">
    <property type="protein sequence ID" value="KAK9757092.1"/>
    <property type="molecule type" value="Genomic_DNA"/>
</dbReference>
<evidence type="ECO:0000256" key="2">
    <source>
        <dbReference type="ARBA" id="ARBA00022801"/>
    </source>
</evidence>
<reference evidence="10" key="1">
    <citation type="submission" date="2024-03" db="EMBL/GenBank/DDBJ databases">
        <title>WGS assembly of Saponaria officinalis var. Norfolk2.</title>
        <authorList>
            <person name="Jenkins J."/>
            <person name="Shu S."/>
            <person name="Grimwood J."/>
            <person name="Barry K."/>
            <person name="Goodstein D."/>
            <person name="Schmutz J."/>
            <person name="Leebens-Mack J."/>
            <person name="Osbourn A."/>
        </authorList>
    </citation>
    <scope>NUCLEOTIDE SEQUENCE [LARGE SCALE GENOMIC DNA]</scope>
    <source>
        <strain evidence="10">JIC</strain>
    </source>
</reference>
<feature type="coiled-coil region" evidence="5">
    <location>
        <begin position="2118"/>
        <end position="2152"/>
    </location>
</feature>
<feature type="compositionally biased region" description="Basic and acidic residues" evidence="6">
    <location>
        <begin position="2260"/>
        <end position="2278"/>
    </location>
</feature>